<dbReference type="InterPro" id="IPR012337">
    <property type="entry name" value="RNaseH-like_sf"/>
</dbReference>
<keyword evidence="3" id="KW-1185">Reference proteome</keyword>
<evidence type="ECO:0000313" key="3">
    <source>
        <dbReference type="Proteomes" id="UP000245489"/>
    </source>
</evidence>
<gene>
    <name evidence="2" type="ORF">LV89_04946</name>
</gene>
<dbReference type="AlphaFoldDB" id="A0A316DD04"/>
<accession>A0A316DD04</accession>
<dbReference type="GO" id="GO:0003676">
    <property type="term" value="F:nucleic acid binding"/>
    <property type="evidence" value="ECO:0007669"/>
    <property type="project" value="InterPro"/>
</dbReference>
<feature type="domain" description="Tc1-like transposase DDE" evidence="1">
    <location>
        <begin position="49"/>
        <end position="193"/>
    </location>
</feature>
<comment type="caution">
    <text evidence="2">The sequence shown here is derived from an EMBL/GenBank/DDBJ whole genome shotgun (WGS) entry which is preliminary data.</text>
</comment>
<reference evidence="2 3" key="1">
    <citation type="submission" date="2018-05" db="EMBL/GenBank/DDBJ databases">
        <title>Genomic Encyclopedia of Archaeal and Bacterial Type Strains, Phase II (KMG-II): from individual species to whole genera.</title>
        <authorList>
            <person name="Goeker M."/>
        </authorList>
    </citation>
    <scope>NUCLEOTIDE SEQUENCE [LARGE SCALE GENOMIC DNA]</scope>
    <source>
        <strain evidence="2 3">DSM 22214</strain>
    </source>
</reference>
<evidence type="ECO:0000313" key="2">
    <source>
        <dbReference type="EMBL" id="PWK16077.1"/>
    </source>
</evidence>
<dbReference type="InterPro" id="IPR036397">
    <property type="entry name" value="RNaseH_sf"/>
</dbReference>
<dbReference type="NCBIfam" id="NF033545">
    <property type="entry name" value="transpos_IS630"/>
    <property type="match status" value="1"/>
</dbReference>
<dbReference type="InterPro" id="IPR047655">
    <property type="entry name" value="Transpos_IS630-like"/>
</dbReference>
<name>A0A316DD04_9BACT</name>
<sequence>MIRLLQLHLFTWRRVTKSLESQRDEGMFQFFKQELALLRQEQHLGKINLWYYDESGFNLNPTTMYAWLPARQTLKLPAQRGNILTVAGFLSDENSLQAYAHQGSTTSQHFIKYMDDFIKQYPPKLKTIILIDNASFHKSAQVKAKFKEWKAQNIFLQFLPPYASELNPIEILWHHAKHLWLNIEDYEDANTLKKAIINIFENVGSKYTINFA</sequence>
<dbReference type="EMBL" id="QGGO01000054">
    <property type="protein sequence ID" value="PWK16077.1"/>
    <property type="molecule type" value="Genomic_DNA"/>
</dbReference>
<organism evidence="2 3">
    <name type="scientific">Arcicella aurantiaca</name>
    <dbReference type="NCBI Taxonomy" id="591202"/>
    <lineage>
        <taxon>Bacteria</taxon>
        <taxon>Pseudomonadati</taxon>
        <taxon>Bacteroidota</taxon>
        <taxon>Cytophagia</taxon>
        <taxon>Cytophagales</taxon>
        <taxon>Flectobacillaceae</taxon>
        <taxon>Arcicella</taxon>
    </lineage>
</organism>
<dbReference type="SUPFAM" id="SSF53098">
    <property type="entry name" value="Ribonuclease H-like"/>
    <property type="match status" value="1"/>
</dbReference>
<dbReference type="InterPro" id="IPR038717">
    <property type="entry name" value="Tc1-like_DDE_dom"/>
</dbReference>
<dbReference type="Gene3D" id="3.30.420.10">
    <property type="entry name" value="Ribonuclease H-like superfamily/Ribonuclease H"/>
    <property type="match status" value="1"/>
</dbReference>
<evidence type="ECO:0000259" key="1">
    <source>
        <dbReference type="Pfam" id="PF13358"/>
    </source>
</evidence>
<protein>
    <submittedName>
        <fullName evidence="2">Transposase</fullName>
    </submittedName>
</protein>
<proteinExistence type="predicted"/>
<dbReference type="Proteomes" id="UP000245489">
    <property type="component" value="Unassembled WGS sequence"/>
</dbReference>
<dbReference type="Pfam" id="PF13358">
    <property type="entry name" value="DDE_3"/>
    <property type="match status" value="1"/>
</dbReference>